<proteinExistence type="predicted"/>
<dbReference type="InterPro" id="IPR002048">
    <property type="entry name" value="EF_hand_dom"/>
</dbReference>
<dbReference type="Gene3D" id="1.10.238.10">
    <property type="entry name" value="EF-hand"/>
    <property type="match status" value="2"/>
</dbReference>
<reference evidence="9" key="1">
    <citation type="journal article" date="2024" name="IScience">
        <title>Strigolactones Initiate the Formation of Haustorium-like Structures in Castilleja.</title>
        <authorList>
            <person name="Buerger M."/>
            <person name="Peterson D."/>
            <person name="Chory J."/>
        </authorList>
    </citation>
    <scope>NUCLEOTIDE SEQUENCE [LARGE SCALE GENOMIC DNA]</scope>
</reference>
<dbReference type="SUPFAM" id="SSF47473">
    <property type="entry name" value="EF-hand"/>
    <property type="match status" value="1"/>
</dbReference>
<dbReference type="FunFam" id="1.10.238.10:FF:000178">
    <property type="entry name" value="Calmodulin-2 A"/>
    <property type="match status" value="1"/>
</dbReference>
<comment type="caution">
    <text evidence="8">The sequence shown here is derived from an EMBL/GenBank/DDBJ whole genome shotgun (WGS) entry which is preliminary data.</text>
</comment>
<evidence type="ECO:0000256" key="2">
    <source>
        <dbReference type="ARBA" id="ARBA00022723"/>
    </source>
</evidence>
<dbReference type="PROSITE" id="PS00018">
    <property type="entry name" value="EF_HAND_1"/>
    <property type="match status" value="3"/>
</dbReference>
<dbReference type="PROSITE" id="PS50222">
    <property type="entry name" value="EF_HAND_2"/>
    <property type="match status" value="4"/>
</dbReference>
<feature type="transmembrane region" description="Helical" evidence="6">
    <location>
        <begin position="6"/>
        <end position="26"/>
    </location>
</feature>
<evidence type="ECO:0000259" key="7">
    <source>
        <dbReference type="PROSITE" id="PS50222"/>
    </source>
</evidence>
<evidence type="ECO:0000256" key="4">
    <source>
        <dbReference type="ARBA" id="ARBA00022837"/>
    </source>
</evidence>
<keyword evidence="4" id="KW-0106">Calcium</keyword>
<keyword evidence="3" id="KW-0677">Repeat</keyword>
<evidence type="ECO:0000256" key="3">
    <source>
        <dbReference type="ARBA" id="ARBA00022737"/>
    </source>
</evidence>
<feature type="domain" description="EF-hand" evidence="7">
    <location>
        <begin position="162"/>
        <end position="197"/>
    </location>
</feature>
<evidence type="ECO:0000256" key="6">
    <source>
        <dbReference type="SAM" id="Phobius"/>
    </source>
</evidence>
<dbReference type="GO" id="GO:0005737">
    <property type="term" value="C:cytoplasm"/>
    <property type="evidence" value="ECO:0007669"/>
    <property type="project" value="UniProtKB-ARBA"/>
</dbReference>
<dbReference type="InterPro" id="IPR011992">
    <property type="entry name" value="EF-hand-dom_pair"/>
</dbReference>
<gene>
    <name evidence="8" type="ORF">CASFOL_025012</name>
</gene>
<dbReference type="FunFam" id="1.10.238.10:FF:000089">
    <property type="entry name" value="calmodulin-like protein 3"/>
    <property type="match status" value="1"/>
</dbReference>
<evidence type="ECO:0000256" key="5">
    <source>
        <dbReference type="SAM" id="MobiDB-lite"/>
    </source>
</evidence>
<keyword evidence="6" id="KW-0472">Membrane</keyword>
<comment type="function">
    <text evidence="1">Potential calcium sensor.</text>
</comment>
<protein>
    <recommendedName>
        <fullName evidence="7">EF-hand domain-containing protein</fullName>
    </recommendedName>
</protein>
<dbReference type="InterPro" id="IPR039647">
    <property type="entry name" value="EF_hand_pair_protein_CML-like"/>
</dbReference>
<keyword evidence="9" id="KW-1185">Reference proteome</keyword>
<dbReference type="CDD" id="cd00051">
    <property type="entry name" value="EFh"/>
    <property type="match status" value="2"/>
</dbReference>
<feature type="region of interest" description="Disordered" evidence="5">
    <location>
        <begin position="36"/>
        <end position="55"/>
    </location>
</feature>
<dbReference type="SMART" id="SM00054">
    <property type="entry name" value="EFh"/>
    <property type="match status" value="4"/>
</dbReference>
<keyword evidence="6" id="KW-0812">Transmembrane</keyword>
<dbReference type="EMBL" id="JAVIJP010000032">
    <property type="protein sequence ID" value="KAL3632028.1"/>
    <property type="molecule type" value="Genomic_DNA"/>
</dbReference>
<dbReference type="Proteomes" id="UP001632038">
    <property type="component" value="Unassembled WGS sequence"/>
</dbReference>
<keyword evidence="2" id="KW-0479">Metal-binding</keyword>
<dbReference type="Pfam" id="PF13499">
    <property type="entry name" value="EF-hand_7"/>
    <property type="match status" value="2"/>
</dbReference>
<accession>A0ABD3CQW1</accession>
<dbReference type="PANTHER" id="PTHR10891">
    <property type="entry name" value="EF-HAND CALCIUM-BINDING DOMAIN CONTAINING PROTEIN"/>
    <property type="match status" value="1"/>
</dbReference>
<evidence type="ECO:0000313" key="8">
    <source>
        <dbReference type="EMBL" id="KAL3632028.1"/>
    </source>
</evidence>
<dbReference type="GO" id="GO:0046872">
    <property type="term" value="F:metal ion binding"/>
    <property type="evidence" value="ECO:0007669"/>
    <property type="project" value="UniProtKB-KW"/>
</dbReference>
<sequence length="199" mass="22012">MIGIVLYSLVFIFGLIFTLLPTKKLLTIIFQSSHQSTNPPQTLNPNHDQPLTTTKPNHGLRDVFATFDKNNDGYITKHELSESLQNIGILAGDKDVTDMVEKVDSNGDGLIDFDEFCQLLNGDEEDEDLKEAFDVFDGNKDGMITVDELGLVLSSLGLSEGDKIEECKKMIRNVDIDGDGMVNFDEFKLMMKSGLVGSS</sequence>
<feature type="domain" description="EF-hand" evidence="7">
    <location>
        <begin position="91"/>
        <end position="120"/>
    </location>
</feature>
<keyword evidence="6" id="KW-1133">Transmembrane helix</keyword>
<feature type="domain" description="EF-hand" evidence="7">
    <location>
        <begin position="124"/>
        <end position="159"/>
    </location>
</feature>
<evidence type="ECO:0000256" key="1">
    <source>
        <dbReference type="ARBA" id="ARBA00003291"/>
    </source>
</evidence>
<dbReference type="GO" id="GO:0043226">
    <property type="term" value="C:organelle"/>
    <property type="evidence" value="ECO:0007669"/>
    <property type="project" value="UniProtKB-ARBA"/>
</dbReference>
<name>A0ABD3CQW1_9LAMI</name>
<feature type="domain" description="EF-hand" evidence="7">
    <location>
        <begin position="55"/>
        <end position="90"/>
    </location>
</feature>
<dbReference type="AlphaFoldDB" id="A0ABD3CQW1"/>
<evidence type="ECO:0000313" key="9">
    <source>
        <dbReference type="Proteomes" id="UP001632038"/>
    </source>
</evidence>
<dbReference type="InterPro" id="IPR018247">
    <property type="entry name" value="EF_Hand_1_Ca_BS"/>
</dbReference>
<organism evidence="8 9">
    <name type="scientific">Castilleja foliolosa</name>
    <dbReference type="NCBI Taxonomy" id="1961234"/>
    <lineage>
        <taxon>Eukaryota</taxon>
        <taxon>Viridiplantae</taxon>
        <taxon>Streptophyta</taxon>
        <taxon>Embryophyta</taxon>
        <taxon>Tracheophyta</taxon>
        <taxon>Spermatophyta</taxon>
        <taxon>Magnoliopsida</taxon>
        <taxon>eudicotyledons</taxon>
        <taxon>Gunneridae</taxon>
        <taxon>Pentapetalae</taxon>
        <taxon>asterids</taxon>
        <taxon>lamiids</taxon>
        <taxon>Lamiales</taxon>
        <taxon>Orobanchaceae</taxon>
        <taxon>Pedicularideae</taxon>
        <taxon>Castillejinae</taxon>
        <taxon>Castilleja</taxon>
    </lineage>
</organism>